<protein>
    <submittedName>
        <fullName evidence="2">Uncharacterized protein</fullName>
    </submittedName>
</protein>
<comment type="caution">
    <text evidence="2">The sequence shown here is derived from an EMBL/GenBank/DDBJ whole genome shotgun (WGS) entry which is preliminary data.</text>
</comment>
<gene>
    <name evidence="2" type="ORF">ACFR9U_11600</name>
</gene>
<organism evidence="2 3">
    <name type="scientific">Halorientalis brevis</name>
    <dbReference type="NCBI Taxonomy" id="1126241"/>
    <lineage>
        <taxon>Archaea</taxon>
        <taxon>Methanobacteriati</taxon>
        <taxon>Methanobacteriota</taxon>
        <taxon>Stenosarchaea group</taxon>
        <taxon>Halobacteria</taxon>
        <taxon>Halobacteriales</taxon>
        <taxon>Haloarculaceae</taxon>
        <taxon>Halorientalis</taxon>
    </lineage>
</organism>
<name>A0ABD6CC69_9EURY</name>
<feature type="transmembrane region" description="Helical" evidence="1">
    <location>
        <begin position="12"/>
        <end position="34"/>
    </location>
</feature>
<dbReference type="AlphaFoldDB" id="A0ABD6CC69"/>
<evidence type="ECO:0000313" key="2">
    <source>
        <dbReference type="EMBL" id="MFD1587631.1"/>
    </source>
</evidence>
<evidence type="ECO:0000313" key="3">
    <source>
        <dbReference type="Proteomes" id="UP001597119"/>
    </source>
</evidence>
<keyword evidence="1" id="KW-0472">Membrane</keyword>
<evidence type="ECO:0000256" key="1">
    <source>
        <dbReference type="SAM" id="Phobius"/>
    </source>
</evidence>
<dbReference type="Pfam" id="PF24352">
    <property type="entry name" value="DUF7512"/>
    <property type="match status" value="1"/>
</dbReference>
<dbReference type="RefSeq" id="WP_247376141.1">
    <property type="nucleotide sequence ID" value="NZ_JBHUDJ010000003.1"/>
</dbReference>
<dbReference type="EMBL" id="JBHUDJ010000003">
    <property type="protein sequence ID" value="MFD1587631.1"/>
    <property type="molecule type" value="Genomic_DNA"/>
</dbReference>
<dbReference type="Proteomes" id="UP001597119">
    <property type="component" value="Unassembled WGS sequence"/>
</dbReference>
<keyword evidence="3" id="KW-1185">Reference proteome</keyword>
<accession>A0ABD6CC69</accession>
<reference evidence="2 3" key="1">
    <citation type="journal article" date="2019" name="Int. J. Syst. Evol. Microbiol.">
        <title>The Global Catalogue of Microorganisms (GCM) 10K type strain sequencing project: providing services to taxonomists for standard genome sequencing and annotation.</title>
        <authorList>
            <consortium name="The Broad Institute Genomics Platform"/>
            <consortium name="The Broad Institute Genome Sequencing Center for Infectious Disease"/>
            <person name="Wu L."/>
            <person name="Ma J."/>
        </authorList>
    </citation>
    <scope>NUCLEOTIDE SEQUENCE [LARGE SCALE GENOMIC DNA]</scope>
    <source>
        <strain evidence="2 3">CGMCC 1.12125</strain>
    </source>
</reference>
<keyword evidence="1" id="KW-0812">Transmembrane</keyword>
<proteinExistence type="predicted"/>
<keyword evidence="1" id="KW-1133">Transmembrane helix</keyword>
<sequence>MFGIETLGGNTQAAVLVGIVLFEAIVLYLGYGGLEKILGPSFKRVLEGHCAFVDVLLRRCSVSENGGADR</sequence>
<dbReference type="InterPro" id="IPR055934">
    <property type="entry name" value="DUF7512"/>
</dbReference>